<protein>
    <submittedName>
        <fullName evidence="2">Uncharacterized protein</fullName>
    </submittedName>
</protein>
<organism evidence="2 3">
    <name type="scientific">Brassica cretica</name>
    <name type="common">Mustard</name>
    <dbReference type="NCBI Taxonomy" id="69181"/>
    <lineage>
        <taxon>Eukaryota</taxon>
        <taxon>Viridiplantae</taxon>
        <taxon>Streptophyta</taxon>
        <taxon>Embryophyta</taxon>
        <taxon>Tracheophyta</taxon>
        <taxon>Spermatophyta</taxon>
        <taxon>Magnoliopsida</taxon>
        <taxon>eudicotyledons</taxon>
        <taxon>Gunneridae</taxon>
        <taxon>Pentapetalae</taxon>
        <taxon>rosids</taxon>
        <taxon>malvids</taxon>
        <taxon>Brassicales</taxon>
        <taxon>Brassicaceae</taxon>
        <taxon>Brassiceae</taxon>
        <taxon>Brassica</taxon>
    </lineage>
</organism>
<reference evidence="2" key="1">
    <citation type="submission" date="2019-12" db="EMBL/GenBank/DDBJ databases">
        <title>Genome sequencing and annotation of Brassica cretica.</title>
        <authorList>
            <person name="Studholme D.J."/>
            <person name="Sarris P."/>
        </authorList>
    </citation>
    <scope>NUCLEOTIDE SEQUENCE</scope>
    <source>
        <strain evidence="2">PFS-109/04</strain>
        <tissue evidence="2">Leaf</tissue>
    </source>
</reference>
<sequence>MVARIGPGASPSGDPEAGVLPGVWGNSTPEYFSPTRTARLLGSPSIDSNALSSIDRKAVSSIDILSSLRQLLIARQTDNSSVTRV</sequence>
<evidence type="ECO:0000256" key="1">
    <source>
        <dbReference type="SAM" id="MobiDB-lite"/>
    </source>
</evidence>
<dbReference type="Proteomes" id="UP000712600">
    <property type="component" value="Unassembled WGS sequence"/>
</dbReference>
<evidence type="ECO:0000313" key="2">
    <source>
        <dbReference type="EMBL" id="KAF3571248.1"/>
    </source>
</evidence>
<accession>A0A8S9RE73</accession>
<dbReference type="EMBL" id="QGKX02000095">
    <property type="protein sequence ID" value="KAF3571248.1"/>
    <property type="molecule type" value="Genomic_DNA"/>
</dbReference>
<feature type="region of interest" description="Disordered" evidence="1">
    <location>
        <begin position="1"/>
        <end position="22"/>
    </location>
</feature>
<name>A0A8S9RE73_BRACR</name>
<gene>
    <name evidence="2" type="ORF">F2Q69_00059621</name>
</gene>
<proteinExistence type="predicted"/>
<evidence type="ECO:0000313" key="3">
    <source>
        <dbReference type="Proteomes" id="UP000712600"/>
    </source>
</evidence>
<comment type="caution">
    <text evidence="2">The sequence shown here is derived from an EMBL/GenBank/DDBJ whole genome shotgun (WGS) entry which is preliminary data.</text>
</comment>
<dbReference type="AlphaFoldDB" id="A0A8S9RE73"/>